<keyword evidence="2" id="KW-1185">Reference proteome</keyword>
<comment type="caution">
    <text evidence="1">The sequence shown here is derived from an EMBL/GenBank/DDBJ whole genome shotgun (WGS) entry which is preliminary data.</text>
</comment>
<reference evidence="1 2" key="1">
    <citation type="journal article" date="2019" name="Genome Biol. Evol.">
        <title>Insights into the evolution of the New World diploid cottons (Gossypium, subgenus Houzingenia) based on genome sequencing.</title>
        <authorList>
            <person name="Grover C.E."/>
            <person name="Arick M.A. 2nd"/>
            <person name="Thrash A."/>
            <person name="Conover J.L."/>
            <person name="Sanders W.S."/>
            <person name="Peterson D.G."/>
            <person name="Frelichowski J.E."/>
            <person name="Scheffler J.A."/>
            <person name="Scheffler B.E."/>
            <person name="Wendel J.F."/>
        </authorList>
    </citation>
    <scope>NUCLEOTIDE SEQUENCE [LARGE SCALE GENOMIC DNA]</scope>
    <source>
        <strain evidence="1">4</strain>
        <tissue evidence="1">Leaf</tissue>
    </source>
</reference>
<accession>A0A7J8ZG11</accession>
<dbReference type="EMBL" id="JABEZV010000004">
    <property type="protein sequence ID" value="MBA0710189.1"/>
    <property type="molecule type" value="Genomic_DNA"/>
</dbReference>
<evidence type="ECO:0000313" key="2">
    <source>
        <dbReference type="Proteomes" id="UP000593574"/>
    </source>
</evidence>
<protein>
    <submittedName>
        <fullName evidence="1">Uncharacterized protein</fullName>
    </submittedName>
</protein>
<gene>
    <name evidence="1" type="ORF">Golax_025178</name>
</gene>
<sequence length="75" mass="8518">MKDSLAWEKGFRKVVTESDNDLLIDLIGSGYVANSKFLELQLMHDLYLSAHAQSTFEDDAHRALEVIGHHQANYN</sequence>
<dbReference type="AlphaFoldDB" id="A0A7J8ZG11"/>
<organism evidence="1 2">
    <name type="scientific">Gossypium laxum</name>
    <dbReference type="NCBI Taxonomy" id="34288"/>
    <lineage>
        <taxon>Eukaryota</taxon>
        <taxon>Viridiplantae</taxon>
        <taxon>Streptophyta</taxon>
        <taxon>Embryophyta</taxon>
        <taxon>Tracheophyta</taxon>
        <taxon>Spermatophyta</taxon>
        <taxon>Magnoliopsida</taxon>
        <taxon>eudicotyledons</taxon>
        <taxon>Gunneridae</taxon>
        <taxon>Pentapetalae</taxon>
        <taxon>rosids</taxon>
        <taxon>malvids</taxon>
        <taxon>Malvales</taxon>
        <taxon>Malvaceae</taxon>
        <taxon>Malvoideae</taxon>
        <taxon>Gossypium</taxon>
    </lineage>
</organism>
<evidence type="ECO:0000313" key="1">
    <source>
        <dbReference type="EMBL" id="MBA0710189.1"/>
    </source>
</evidence>
<name>A0A7J8ZG11_9ROSI</name>
<proteinExistence type="predicted"/>
<dbReference type="Proteomes" id="UP000593574">
    <property type="component" value="Unassembled WGS sequence"/>
</dbReference>